<dbReference type="InParanoid" id="A0A7E5VF58"/>
<sequence length="356" mass="41837">MSHIDKTAWKCQECICKLPKIINSDTPIRPSNRILTSTTPEAENITLRRNNTKTYNDTSLAEDISILGDTIYEEEKQASRNKQTELTLQNLSEIIMVRLKDNNKSIIAEIKNTIKTEIELAIKKIKEDLEQETKQLQEENEQRKEDIKLINSKIENLTIQNKSLKQEIIDLKTIIKNSEKQVNCSDNNSKKIVLYGLPEYNKETDCDLYNRLIDLFRELQNVDLTGYIENMRRIGRYGTRNRPLEIELLSKRMAKYVIENNEYFYGTRMSVSEYLDENARKKRQLLRDQMIDARKKGQHAVIKNNKLYIEGKLQNSFEETKQFNKTAIDQSNTNKDTYAYTQSQQYINNTQNHSFR</sequence>
<dbReference type="RefSeq" id="XP_026726917.1">
    <property type="nucleotide sequence ID" value="XM_026871116.1"/>
</dbReference>
<evidence type="ECO:0000313" key="3">
    <source>
        <dbReference type="RefSeq" id="XP_026726917.1"/>
    </source>
</evidence>
<dbReference type="OrthoDB" id="7488809at2759"/>
<accession>A0A7E5VF58</accession>
<keyword evidence="1" id="KW-0175">Coiled coil</keyword>
<protein>
    <submittedName>
        <fullName evidence="3">Uncharacterized protein LOC113493243</fullName>
    </submittedName>
</protein>
<feature type="coiled-coil region" evidence="1">
    <location>
        <begin position="115"/>
        <end position="181"/>
    </location>
</feature>
<gene>
    <name evidence="3" type="primary">LOC113493243</name>
</gene>
<organism evidence="2 3">
    <name type="scientific">Trichoplusia ni</name>
    <name type="common">Cabbage looper</name>
    <dbReference type="NCBI Taxonomy" id="7111"/>
    <lineage>
        <taxon>Eukaryota</taxon>
        <taxon>Metazoa</taxon>
        <taxon>Ecdysozoa</taxon>
        <taxon>Arthropoda</taxon>
        <taxon>Hexapoda</taxon>
        <taxon>Insecta</taxon>
        <taxon>Pterygota</taxon>
        <taxon>Neoptera</taxon>
        <taxon>Endopterygota</taxon>
        <taxon>Lepidoptera</taxon>
        <taxon>Glossata</taxon>
        <taxon>Ditrysia</taxon>
        <taxon>Noctuoidea</taxon>
        <taxon>Noctuidae</taxon>
        <taxon>Plusiinae</taxon>
        <taxon>Trichoplusia</taxon>
    </lineage>
</organism>
<keyword evidence="2" id="KW-1185">Reference proteome</keyword>
<name>A0A7E5VF58_TRINI</name>
<evidence type="ECO:0000313" key="2">
    <source>
        <dbReference type="Proteomes" id="UP000322000"/>
    </source>
</evidence>
<dbReference type="KEGG" id="tnl:113493243"/>
<dbReference type="GeneID" id="113493243"/>
<evidence type="ECO:0000256" key="1">
    <source>
        <dbReference type="SAM" id="Coils"/>
    </source>
</evidence>
<proteinExistence type="predicted"/>
<reference evidence="3" key="1">
    <citation type="submission" date="2025-08" db="UniProtKB">
        <authorList>
            <consortium name="RefSeq"/>
        </authorList>
    </citation>
    <scope>IDENTIFICATION</scope>
</reference>
<dbReference type="Proteomes" id="UP000322000">
    <property type="component" value="Chromosome 4"/>
</dbReference>
<dbReference type="AlphaFoldDB" id="A0A7E5VF58"/>